<protein>
    <submittedName>
        <fullName evidence="2">DUF2244 domain-containing protein</fullName>
    </submittedName>
</protein>
<keyword evidence="1" id="KW-1133">Transmembrane helix</keyword>
<keyword evidence="1" id="KW-0472">Membrane</keyword>
<dbReference type="RefSeq" id="WP_191074661.1">
    <property type="nucleotide sequence ID" value="NZ_JACTAG010000001.1"/>
</dbReference>
<keyword evidence="1" id="KW-0812">Transmembrane</keyword>
<reference evidence="2" key="1">
    <citation type="submission" date="2020-08" db="EMBL/GenBank/DDBJ databases">
        <title>Sulfitobacter aestuariivivens sp. nov., isolated from a tidal flat.</title>
        <authorList>
            <person name="Park S."/>
            <person name="Yoon J.-H."/>
        </authorList>
    </citation>
    <scope>NUCLEOTIDE SEQUENCE</scope>
    <source>
        <strain evidence="2">TSTF-M16</strain>
    </source>
</reference>
<evidence type="ECO:0000256" key="1">
    <source>
        <dbReference type="SAM" id="Phobius"/>
    </source>
</evidence>
<dbReference type="InterPro" id="IPR019253">
    <property type="entry name" value="DUF2244_TM"/>
</dbReference>
<gene>
    <name evidence="2" type="ORF">H9Q16_07300</name>
</gene>
<comment type="caution">
    <text evidence="2">The sequence shown here is derived from an EMBL/GenBank/DDBJ whole genome shotgun (WGS) entry which is preliminary data.</text>
</comment>
<evidence type="ECO:0000313" key="3">
    <source>
        <dbReference type="Proteomes" id="UP000635142"/>
    </source>
</evidence>
<organism evidence="2 3">
    <name type="scientific">Sulfitobacter aestuariivivens</name>
    <dbReference type="NCBI Taxonomy" id="2766981"/>
    <lineage>
        <taxon>Bacteria</taxon>
        <taxon>Pseudomonadati</taxon>
        <taxon>Pseudomonadota</taxon>
        <taxon>Alphaproteobacteria</taxon>
        <taxon>Rhodobacterales</taxon>
        <taxon>Roseobacteraceae</taxon>
        <taxon>Sulfitobacter</taxon>
    </lineage>
</organism>
<evidence type="ECO:0000313" key="2">
    <source>
        <dbReference type="EMBL" id="MBD3663723.1"/>
    </source>
</evidence>
<dbReference type="Pfam" id="PF10003">
    <property type="entry name" value="DUF2244"/>
    <property type="match status" value="1"/>
</dbReference>
<dbReference type="AlphaFoldDB" id="A0A927D274"/>
<sequence>MPYEWTTPPDAPQQQMRLWPHQSLPARGFAAFVLTTFTLILIPTIPLLGTVLLWGLLPFVLMAVAGVYFALQMNHKARLIEEVLTISDDTAHLVHTTQKGDVKEWDCNRYWTRVTKYEDDGPVPHYVTLRGKGREVEIGAFLSEEERIALYDDLQRSLQR</sequence>
<feature type="transmembrane region" description="Helical" evidence="1">
    <location>
        <begin position="51"/>
        <end position="71"/>
    </location>
</feature>
<dbReference type="Proteomes" id="UP000635142">
    <property type="component" value="Unassembled WGS sequence"/>
</dbReference>
<name>A0A927D274_9RHOB</name>
<keyword evidence="3" id="KW-1185">Reference proteome</keyword>
<dbReference type="EMBL" id="JACTAG010000001">
    <property type="protein sequence ID" value="MBD3663723.1"/>
    <property type="molecule type" value="Genomic_DNA"/>
</dbReference>
<feature type="transmembrane region" description="Helical" evidence="1">
    <location>
        <begin position="24"/>
        <end position="45"/>
    </location>
</feature>
<proteinExistence type="predicted"/>
<accession>A0A927D274</accession>